<keyword evidence="3 6" id="KW-0808">Transferase</keyword>
<dbReference type="Pfam" id="PF18025">
    <property type="entry name" value="FucT_N"/>
    <property type="match status" value="1"/>
</dbReference>
<keyword evidence="2" id="KW-0328">Glycosyltransferase</keyword>
<feature type="domain" description="Alpha-(1,3)-fucosyltransferase FucT N-terminal" evidence="5">
    <location>
        <begin position="6"/>
        <end position="95"/>
    </location>
</feature>
<proteinExistence type="inferred from homology"/>
<gene>
    <name evidence="6" type="ORF">CQA58_00925</name>
</gene>
<dbReference type="InterPro" id="IPR055270">
    <property type="entry name" value="Glyco_tran_10_C"/>
</dbReference>
<dbReference type="RefSeq" id="WP_115568828.1">
    <property type="nucleotide sequence ID" value="NZ_NXLV01000001.1"/>
</dbReference>
<comment type="similarity">
    <text evidence="1">Belongs to the glycosyltransferase 10 family.</text>
</comment>
<dbReference type="InterPro" id="IPR041058">
    <property type="entry name" value="FucT_N"/>
</dbReference>
<dbReference type="AlphaFoldDB" id="A0A3D8J3Z6"/>
<evidence type="ECO:0000313" key="6">
    <source>
        <dbReference type="EMBL" id="RDU72198.1"/>
    </source>
</evidence>
<dbReference type="Pfam" id="PF00852">
    <property type="entry name" value="Glyco_transf_10"/>
    <property type="match status" value="1"/>
</dbReference>
<feature type="domain" description="Fucosyltransferase C-terminal" evidence="4">
    <location>
        <begin position="120"/>
        <end position="249"/>
    </location>
</feature>
<keyword evidence="7" id="KW-1185">Reference proteome</keyword>
<evidence type="ECO:0000259" key="5">
    <source>
        <dbReference type="Pfam" id="PF18025"/>
    </source>
</evidence>
<evidence type="ECO:0000259" key="4">
    <source>
        <dbReference type="Pfam" id="PF00852"/>
    </source>
</evidence>
<sequence length="327" mass="38736">MKEIKINIIDWWNDDFEENHFIQFLSKKYKVVRSKNPDYLLCSCFGFDHLNFNCTKIFFTGENLTPDFNLYDYAMGFDYIDFDKRYLRYPLFLTYTQALKEAEKKHIFNQDEIKNRGFCSFLVSNGKNADPIRERFFDEISKIDFVASGGGFRNNIGKKVENKMEFLKQYKFNIAFENSQSIGYCTEKLIEAFAAKTIPIYWGDPSLLDSKLNLINPKSYINLSSFSSIGEALDFIKEVHSNHQLYMQILQEPAFLKENIQEFYKKQLEDFFDNIFSIPPPQGKQIVLSNTRKAYQDKQRRLMYIKDLAHPINFVKKRIVNFLDKEK</sequence>
<protein>
    <submittedName>
        <fullName evidence="6">Glycosyltransferase</fullName>
    </submittedName>
</protein>
<dbReference type="Gene3D" id="3.40.50.11660">
    <property type="entry name" value="Glycosyl transferase family 10, C-terminal domain"/>
    <property type="match status" value="1"/>
</dbReference>
<comment type="caution">
    <text evidence="6">The sequence shown here is derived from an EMBL/GenBank/DDBJ whole genome shotgun (WGS) entry which is preliminary data.</text>
</comment>
<dbReference type="SUPFAM" id="SSF53756">
    <property type="entry name" value="UDP-Glycosyltransferase/glycogen phosphorylase"/>
    <property type="match status" value="1"/>
</dbReference>
<dbReference type="EMBL" id="NXLV01000001">
    <property type="protein sequence ID" value="RDU72198.1"/>
    <property type="molecule type" value="Genomic_DNA"/>
</dbReference>
<dbReference type="InterPro" id="IPR001503">
    <property type="entry name" value="Glyco_trans_10"/>
</dbReference>
<evidence type="ECO:0000256" key="2">
    <source>
        <dbReference type="ARBA" id="ARBA00022676"/>
    </source>
</evidence>
<name>A0A3D8J3Z6_9HELI</name>
<reference evidence="6 7" key="1">
    <citation type="submission" date="2018-04" db="EMBL/GenBank/DDBJ databases">
        <title>Novel Campyloabacter and Helicobacter Species and Strains.</title>
        <authorList>
            <person name="Mannion A.J."/>
            <person name="Shen Z."/>
            <person name="Fox J.G."/>
        </authorList>
    </citation>
    <scope>NUCLEOTIDE SEQUENCE [LARGE SCALE GENOMIC DNA]</scope>
    <source>
        <strain evidence="6 7">MIT 04-9366</strain>
    </source>
</reference>
<dbReference type="GO" id="GO:0016020">
    <property type="term" value="C:membrane"/>
    <property type="evidence" value="ECO:0007669"/>
    <property type="project" value="InterPro"/>
</dbReference>
<dbReference type="PANTHER" id="PTHR11929:SF194">
    <property type="entry name" value="ALPHA-(1,3)-FUCOSYLTRANSFERASE 10"/>
    <property type="match status" value="1"/>
</dbReference>
<evidence type="ECO:0000256" key="1">
    <source>
        <dbReference type="ARBA" id="ARBA00008919"/>
    </source>
</evidence>
<dbReference type="Proteomes" id="UP000257045">
    <property type="component" value="Unassembled WGS sequence"/>
</dbReference>
<dbReference type="GO" id="GO:0008417">
    <property type="term" value="F:fucosyltransferase activity"/>
    <property type="evidence" value="ECO:0007669"/>
    <property type="project" value="InterPro"/>
</dbReference>
<dbReference type="InterPro" id="IPR038577">
    <property type="entry name" value="GT10-like_C_sf"/>
</dbReference>
<evidence type="ECO:0000313" key="7">
    <source>
        <dbReference type="Proteomes" id="UP000257045"/>
    </source>
</evidence>
<dbReference type="OrthoDB" id="9791032at2"/>
<evidence type="ECO:0000256" key="3">
    <source>
        <dbReference type="ARBA" id="ARBA00022679"/>
    </source>
</evidence>
<organism evidence="6 7">
    <name type="scientific">Helicobacter brantae</name>
    <dbReference type="NCBI Taxonomy" id="375927"/>
    <lineage>
        <taxon>Bacteria</taxon>
        <taxon>Pseudomonadati</taxon>
        <taxon>Campylobacterota</taxon>
        <taxon>Epsilonproteobacteria</taxon>
        <taxon>Campylobacterales</taxon>
        <taxon>Helicobacteraceae</taxon>
        <taxon>Helicobacter</taxon>
    </lineage>
</organism>
<accession>A0A3D8J3Z6</accession>
<dbReference type="PANTHER" id="PTHR11929">
    <property type="entry name" value="ALPHA- 1,3 -FUCOSYLTRANSFERASE"/>
    <property type="match status" value="1"/>
</dbReference>